<dbReference type="GO" id="GO:0005524">
    <property type="term" value="F:ATP binding"/>
    <property type="evidence" value="ECO:0007669"/>
    <property type="project" value="InterPro"/>
</dbReference>
<accession>A0A2X0VCZ0</accession>
<dbReference type="InterPro" id="IPR006935">
    <property type="entry name" value="Helicase/UvrB_N"/>
</dbReference>
<dbReference type="GO" id="GO:0006304">
    <property type="term" value="P:DNA modification"/>
    <property type="evidence" value="ECO:0007669"/>
    <property type="project" value="InterPro"/>
</dbReference>
<organism evidence="3 4">
    <name type="scientific">Anaerobiospirillum thomasii</name>
    <dbReference type="NCBI Taxonomy" id="179995"/>
    <lineage>
        <taxon>Bacteria</taxon>
        <taxon>Pseudomonadati</taxon>
        <taxon>Pseudomonadota</taxon>
        <taxon>Gammaproteobacteria</taxon>
        <taxon>Aeromonadales</taxon>
        <taxon>Succinivibrionaceae</taxon>
        <taxon>Anaerobiospirillum</taxon>
    </lineage>
</organism>
<dbReference type="Pfam" id="PF04851">
    <property type="entry name" value="ResIII"/>
    <property type="match status" value="1"/>
</dbReference>
<dbReference type="Pfam" id="PF00271">
    <property type="entry name" value="Helicase_C"/>
    <property type="match status" value="1"/>
</dbReference>
<dbReference type="AlphaFoldDB" id="A0A2X0VCZ0"/>
<sequence>MFNSNFSFLQSKYPSLAILGSQAESYVDSDANASLIKSGMLCENIVKLLCAYHRIKPRGDRQDTFASRIKILQREGVLQKDQCLVLHSIRNARNKAAHEDLASQESANIVLMLIHRVASWFMLSYGGVQSIPEFIKPSSLVSQSHNINTYTCSTNDKVNLQYEQTSNCITRKSKSNDVAKTKGSTNSKENIDKSVKNEDELFAKELKKAAHEDLGSLSDLKKRSQGIYNMQELSEIETRLIIDEQLRAVGFEADSNTLRYSKGVRPKSGCNMAIAEWPTKSTDNHGRTCSADYALFIGTKLFAFIEAKSAKKDVSAVLDAQGREYSSHVRDEDKEYIIDTYGEYQVPFVFATNGRFYVEQYKQKSGVWFQDLRRTNSAPCALHGFLSPQGLEELLEQKVEKTFARLKEEPYSILESKSGLNLRKYQIDAIKAAESAIVNGQKRVLLAMATGTGKTRTILGFIYRMLKTKSFKRILYIVDRTSLGDQTIDVFKDVELEDYLTLDNIYSIKALQDIKIEKSTKVQIATVQSLVKRIIYARNSDDTEYSMPGVNDYDLVVVDEAHRGYILDKEMTSDEALFTDQRDFISKYRTVIDYFDAVKVALTATPALHTVQIFGEPVYSYSFRQAVIDGYLVDYNPPVLLKTEFNQHGIKYKAGESIEFYDNDTGTVTTKVLEDELNFKVDDFNRKVIVESFNRSFLAEIADEIDPTFCDEYGKTLIYAVNDAHADMIVSILKEIYAPRGVSDMVIKLTGKTADGNQKRIQELIRKFKNERSPGIVVTVDLLTTGIDVPSITKLVFVRRVKSRILYEQMLGRATRKCQNINKDHFDIYDAVNVTSSFDAYTEMKPVAAKQKQTFEELVLAILNSSNHNEIEFNVDRLLAKMHRKNQSMDDKAQDTFKKLNNDVDLTDFIESLSEKRKDLETVYDFIKEHKDLIIKLDSLKSKTESLIAISEKQDLFISKSISYGGSDIRPEDYIEGLRRYLQENKDKLDIIQSICTRPSDLKSSDLKKLLAELESDNYTMMHINKALSDIHRNDADISCDIITIIRGLLLDEPLVSHKDKVERAFAELYKRHEFTKSQKAWLERFKQYLLNDHTAVLSVATMDEDSRFKSLGGFTLIDRTFEQELNIYINEINDLLLTVNEQ</sequence>
<dbReference type="SUPFAM" id="SSF52540">
    <property type="entry name" value="P-loop containing nucleoside triphosphate hydrolases"/>
    <property type="match status" value="1"/>
</dbReference>
<protein>
    <submittedName>
        <fullName evidence="3">Type I restriction enzyme EcoKI subunit R</fullName>
    </submittedName>
</protein>
<evidence type="ECO:0000313" key="3">
    <source>
        <dbReference type="EMBL" id="SPT71026.1"/>
    </source>
</evidence>
<dbReference type="Pfam" id="PF08463">
    <property type="entry name" value="EcoEI_R_C"/>
    <property type="match status" value="1"/>
</dbReference>
<dbReference type="RefSeq" id="WP_113745033.1">
    <property type="nucleotide sequence ID" value="NZ_UAPV01000001.1"/>
</dbReference>
<proteinExistence type="predicted"/>
<dbReference type="SMART" id="SM00490">
    <property type="entry name" value="HELICc"/>
    <property type="match status" value="1"/>
</dbReference>
<dbReference type="Gene3D" id="3.90.1570.30">
    <property type="match status" value="1"/>
</dbReference>
<dbReference type="Proteomes" id="UP000250086">
    <property type="component" value="Unassembled WGS sequence"/>
</dbReference>
<dbReference type="InterPro" id="IPR013670">
    <property type="entry name" value="EcoEI_R_C_dom"/>
</dbReference>
<keyword evidence="4" id="KW-1185">Reference proteome</keyword>
<dbReference type="GO" id="GO:0005829">
    <property type="term" value="C:cytosol"/>
    <property type="evidence" value="ECO:0007669"/>
    <property type="project" value="TreeGrafter"/>
</dbReference>
<dbReference type="CDD" id="cd18032">
    <property type="entry name" value="DEXHc_RE_I_III_res"/>
    <property type="match status" value="1"/>
</dbReference>
<dbReference type="GO" id="GO:0016787">
    <property type="term" value="F:hydrolase activity"/>
    <property type="evidence" value="ECO:0007669"/>
    <property type="project" value="InterPro"/>
</dbReference>
<dbReference type="PANTHER" id="PTHR47396">
    <property type="entry name" value="TYPE I RESTRICTION ENZYME ECOKI R PROTEIN"/>
    <property type="match status" value="1"/>
</dbReference>
<dbReference type="REBASE" id="377850">
    <property type="entry name" value="Ath13093IIIP"/>
</dbReference>
<dbReference type="SMART" id="SM00487">
    <property type="entry name" value="DEXDc"/>
    <property type="match status" value="1"/>
</dbReference>
<dbReference type="InterPro" id="IPR027417">
    <property type="entry name" value="P-loop_NTPase"/>
</dbReference>
<dbReference type="InterPro" id="IPR014001">
    <property type="entry name" value="Helicase_ATP-bd"/>
</dbReference>
<dbReference type="CDD" id="cd18799">
    <property type="entry name" value="SF2_C_EcoAI-like"/>
    <property type="match status" value="1"/>
</dbReference>
<name>A0A2X0VCZ0_9GAMM</name>
<dbReference type="EMBL" id="UAPV01000001">
    <property type="protein sequence ID" value="SPT71026.1"/>
    <property type="molecule type" value="Genomic_DNA"/>
</dbReference>
<feature type="domain" description="Helicase ATP-binding" evidence="1">
    <location>
        <begin position="435"/>
        <end position="624"/>
    </location>
</feature>
<reference evidence="3 4" key="1">
    <citation type="submission" date="2018-06" db="EMBL/GenBank/DDBJ databases">
        <authorList>
            <consortium name="Pathogen Informatics"/>
            <person name="Doyle S."/>
        </authorList>
    </citation>
    <scope>NUCLEOTIDE SEQUENCE [LARGE SCALE GENOMIC DNA]</scope>
    <source>
        <strain evidence="3 4">NCTC13093</strain>
    </source>
</reference>
<dbReference type="Pfam" id="PF13643">
    <property type="entry name" value="DUF4145"/>
    <property type="match status" value="1"/>
</dbReference>
<dbReference type="Gene3D" id="3.40.50.300">
    <property type="entry name" value="P-loop containing nucleotide triphosphate hydrolases"/>
    <property type="match status" value="2"/>
</dbReference>
<evidence type="ECO:0000259" key="1">
    <source>
        <dbReference type="PROSITE" id="PS51192"/>
    </source>
</evidence>
<dbReference type="NCBIfam" id="NF008521">
    <property type="entry name" value="PRK11448.1"/>
    <property type="match status" value="1"/>
</dbReference>
<dbReference type="PANTHER" id="PTHR47396:SF1">
    <property type="entry name" value="ATP-DEPENDENT HELICASE IRC3-RELATED"/>
    <property type="match status" value="1"/>
</dbReference>
<dbReference type="InterPro" id="IPR001650">
    <property type="entry name" value="Helicase_C-like"/>
</dbReference>
<gene>
    <name evidence="3" type="ORF">NCTC13093_02456</name>
</gene>
<dbReference type="PROSITE" id="PS51194">
    <property type="entry name" value="HELICASE_CTER"/>
    <property type="match status" value="1"/>
</dbReference>
<evidence type="ECO:0000313" key="4">
    <source>
        <dbReference type="Proteomes" id="UP000250086"/>
    </source>
</evidence>
<dbReference type="GO" id="GO:0003677">
    <property type="term" value="F:DNA binding"/>
    <property type="evidence" value="ECO:0007669"/>
    <property type="project" value="InterPro"/>
</dbReference>
<dbReference type="InterPro" id="IPR050742">
    <property type="entry name" value="Helicase_Restrict-Modif_Enz"/>
</dbReference>
<dbReference type="InterPro" id="IPR025285">
    <property type="entry name" value="DUF4145"/>
</dbReference>
<evidence type="ECO:0000259" key="2">
    <source>
        <dbReference type="PROSITE" id="PS51194"/>
    </source>
</evidence>
<dbReference type="PROSITE" id="PS51192">
    <property type="entry name" value="HELICASE_ATP_BIND_1"/>
    <property type="match status" value="1"/>
</dbReference>
<feature type="domain" description="Helicase C-terminal" evidence="2">
    <location>
        <begin position="704"/>
        <end position="879"/>
    </location>
</feature>